<accession>A0A397WDB9</accession>
<dbReference type="Proteomes" id="UP000266673">
    <property type="component" value="Unassembled WGS sequence"/>
</dbReference>
<proteinExistence type="predicted"/>
<name>A0A397WDB9_9GLOM</name>
<protein>
    <submittedName>
        <fullName evidence="1">Uncharacterized protein</fullName>
    </submittedName>
</protein>
<evidence type="ECO:0000313" key="2">
    <source>
        <dbReference type="Proteomes" id="UP000266673"/>
    </source>
</evidence>
<comment type="caution">
    <text evidence="1">The sequence shown here is derived from an EMBL/GenBank/DDBJ whole genome shotgun (WGS) entry which is preliminary data.</text>
</comment>
<organism evidence="1 2">
    <name type="scientific">Gigaspora rosea</name>
    <dbReference type="NCBI Taxonomy" id="44941"/>
    <lineage>
        <taxon>Eukaryota</taxon>
        <taxon>Fungi</taxon>
        <taxon>Fungi incertae sedis</taxon>
        <taxon>Mucoromycota</taxon>
        <taxon>Glomeromycotina</taxon>
        <taxon>Glomeromycetes</taxon>
        <taxon>Diversisporales</taxon>
        <taxon>Gigasporaceae</taxon>
        <taxon>Gigaspora</taxon>
    </lineage>
</organism>
<sequence>MSYKPARYVDSEFRYAISFFEQLVAMYFDIVFQLAIKSPKITLQTLIYTNNYFTDKLFLPTQNSPTLDLLTSFFSPTS</sequence>
<dbReference type="AlphaFoldDB" id="A0A397WDB9"/>
<evidence type="ECO:0000313" key="1">
    <source>
        <dbReference type="EMBL" id="RIB30336.1"/>
    </source>
</evidence>
<gene>
    <name evidence="1" type="ORF">C2G38_2152778</name>
</gene>
<dbReference type="EMBL" id="QKWP01000014">
    <property type="protein sequence ID" value="RIB30336.1"/>
    <property type="molecule type" value="Genomic_DNA"/>
</dbReference>
<keyword evidence="2" id="KW-1185">Reference proteome</keyword>
<reference evidence="1 2" key="1">
    <citation type="submission" date="2018-06" db="EMBL/GenBank/DDBJ databases">
        <title>Comparative genomics reveals the genomic features of Rhizophagus irregularis, R. cerebriforme, R. diaphanum and Gigaspora rosea, and their symbiotic lifestyle signature.</title>
        <authorList>
            <person name="Morin E."/>
            <person name="San Clemente H."/>
            <person name="Chen E.C.H."/>
            <person name="De La Providencia I."/>
            <person name="Hainaut M."/>
            <person name="Kuo A."/>
            <person name="Kohler A."/>
            <person name="Murat C."/>
            <person name="Tang N."/>
            <person name="Roy S."/>
            <person name="Loubradou J."/>
            <person name="Henrissat B."/>
            <person name="Grigoriev I.V."/>
            <person name="Corradi N."/>
            <person name="Roux C."/>
            <person name="Martin F.M."/>
        </authorList>
    </citation>
    <scope>NUCLEOTIDE SEQUENCE [LARGE SCALE GENOMIC DNA]</scope>
    <source>
        <strain evidence="1 2">DAOM 194757</strain>
    </source>
</reference>